<dbReference type="Gene3D" id="1.10.12.70">
    <property type="match status" value="1"/>
</dbReference>
<dbReference type="Proteomes" id="UP000009022">
    <property type="component" value="Unassembled WGS sequence"/>
</dbReference>
<accession>B3RLK4</accession>
<dbReference type="RefSeq" id="XP_002107994.1">
    <property type="nucleotide sequence ID" value="XM_002107958.1"/>
</dbReference>
<proteinExistence type="inferred from homology"/>
<dbReference type="PANTHER" id="PTHR13250:SF1">
    <property type="entry name" value="PROGRAMMED CELL DEATH PROTEIN 10"/>
    <property type="match status" value="1"/>
</dbReference>
<dbReference type="OrthoDB" id="6017654at2759"/>
<keyword evidence="9" id="KW-0333">Golgi apparatus</keyword>
<keyword evidence="6" id="KW-0963">Cytoplasm</keyword>
<evidence type="ECO:0000256" key="10">
    <source>
        <dbReference type="ARBA" id="ARBA00023136"/>
    </source>
</evidence>
<evidence type="ECO:0000256" key="2">
    <source>
        <dbReference type="ARBA" id="ARBA00004413"/>
    </source>
</evidence>
<dbReference type="FunCoup" id="B3RLK4">
    <property type="interactions" value="2361"/>
</dbReference>
<protein>
    <recommendedName>
        <fullName evidence="11">Programmed cell death protein 10 dimerisation domain-containing protein</fullName>
    </recommendedName>
</protein>
<name>B3RLK4_TRIAD</name>
<dbReference type="Pfam" id="PF20929">
    <property type="entry name" value="PDCD10_N"/>
    <property type="match status" value="1"/>
</dbReference>
<dbReference type="PANTHER" id="PTHR13250">
    <property type="entry name" value="TF-1 CELL APOPTOSIS RELATED PROTEIN-15"/>
    <property type="match status" value="1"/>
</dbReference>
<dbReference type="CTD" id="6749209"/>
<dbReference type="GO" id="GO:0005886">
    <property type="term" value="C:plasma membrane"/>
    <property type="evidence" value="ECO:0007669"/>
    <property type="project" value="UniProtKB-SubCell"/>
</dbReference>
<dbReference type="GeneID" id="6749209"/>
<evidence type="ECO:0000256" key="6">
    <source>
        <dbReference type="ARBA" id="ARBA00022490"/>
    </source>
</evidence>
<dbReference type="PhylomeDB" id="B3RLK4"/>
<dbReference type="GO" id="GO:0090168">
    <property type="term" value="P:Golgi reassembly"/>
    <property type="evidence" value="ECO:0000318"/>
    <property type="project" value="GO_Central"/>
</dbReference>
<dbReference type="InterPro" id="IPR009652">
    <property type="entry name" value="PDCD10"/>
</dbReference>
<evidence type="ECO:0000256" key="9">
    <source>
        <dbReference type="ARBA" id="ARBA00023034"/>
    </source>
</evidence>
<keyword evidence="10" id="KW-0472">Membrane</keyword>
<evidence type="ECO:0000256" key="8">
    <source>
        <dbReference type="ARBA" id="ARBA00022703"/>
    </source>
</evidence>
<dbReference type="STRING" id="10228.B3RLK4"/>
<evidence type="ECO:0000256" key="5">
    <source>
        <dbReference type="ARBA" id="ARBA00022475"/>
    </source>
</evidence>
<comment type="subcellular location">
    <subcellularLocation>
        <location evidence="2">Cell membrane</location>
        <topology evidence="2">Peripheral membrane protein</topology>
        <orientation evidence="2">Cytoplasmic side</orientation>
    </subcellularLocation>
    <subcellularLocation>
        <location evidence="3">Cytoplasm</location>
    </subcellularLocation>
    <subcellularLocation>
        <location evidence="1">Golgi apparatus membrane</location>
        <topology evidence="1">Peripheral membrane protein</topology>
        <orientation evidence="1">Cytoplasmic side</orientation>
    </subcellularLocation>
</comment>
<dbReference type="EMBL" id="DS985241">
    <property type="protein sequence ID" value="EDV28792.1"/>
    <property type="molecule type" value="Genomic_DNA"/>
</dbReference>
<organism evidence="12 13">
    <name type="scientific">Trichoplax adhaerens</name>
    <name type="common">Trichoplax reptans</name>
    <dbReference type="NCBI Taxonomy" id="10228"/>
    <lineage>
        <taxon>Eukaryota</taxon>
        <taxon>Metazoa</taxon>
        <taxon>Placozoa</taxon>
        <taxon>Uniplacotomia</taxon>
        <taxon>Trichoplacea</taxon>
        <taxon>Trichoplacidae</taxon>
        <taxon>Trichoplax</taxon>
    </lineage>
</organism>
<evidence type="ECO:0000256" key="7">
    <source>
        <dbReference type="ARBA" id="ARBA00022657"/>
    </source>
</evidence>
<keyword evidence="8" id="KW-0053">Apoptosis</keyword>
<evidence type="ECO:0000313" key="13">
    <source>
        <dbReference type="Proteomes" id="UP000009022"/>
    </source>
</evidence>
<evidence type="ECO:0000256" key="1">
    <source>
        <dbReference type="ARBA" id="ARBA00004255"/>
    </source>
</evidence>
<evidence type="ECO:0000256" key="4">
    <source>
        <dbReference type="ARBA" id="ARBA00009181"/>
    </source>
</evidence>
<dbReference type="InParanoid" id="B3RLK4"/>
<dbReference type="KEGG" id="tad:TRIADDRAFT_52034"/>
<keyword evidence="7" id="KW-0037">Angiogenesis</keyword>
<reference evidence="12 13" key="1">
    <citation type="journal article" date="2008" name="Nature">
        <title>The Trichoplax genome and the nature of placozoans.</title>
        <authorList>
            <person name="Srivastava M."/>
            <person name="Begovic E."/>
            <person name="Chapman J."/>
            <person name="Putnam N.H."/>
            <person name="Hellsten U."/>
            <person name="Kawashima T."/>
            <person name="Kuo A."/>
            <person name="Mitros T."/>
            <person name="Salamov A."/>
            <person name="Carpenter M.L."/>
            <person name="Signorovitch A.Y."/>
            <person name="Moreno M.A."/>
            <person name="Kamm K."/>
            <person name="Grimwood J."/>
            <person name="Schmutz J."/>
            <person name="Shapiro H."/>
            <person name="Grigoriev I.V."/>
            <person name="Buss L.W."/>
            <person name="Schierwater B."/>
            <person name="Dellaporta S.L."/>
            <person name="Rokhsar D.S."/>
        </authorList>
    </citation>
    <scope>NUCLEOTIDE SEQUENCE [LARGE SCALE GENOMIC DNA]</scope>
    <source>
        <strain evidence="12 13">Grell-BS-1999</strain>
    </source>
</reference>
<dbReference type="InterPro" id="IPR046409">
    <property type="entry name" value="PDC10_dimerisation_sf"/>
</dbReference>
<dbReference type="GO" id="GO:0000139">
    <property type="term" value="C:Golgi membrane"/>
    <property type="evidence" value="ECO:0007669"/>
    <property type="project" value="UniProtKB-SubCell"/>
</dbReference>
<evidence type="ECO:0000259" key="11">
    <source>
        <dbReference type="Pfam" id="PF20929"/>
    </source>
</evidence>
<dbReference type="eggNOG" id="KOG4025">
    <property type="taxonomic scope" value="Eukaryota"/>
</dbReference>
<keyword evidence="13" id="KW-1185">Reference proteome</keyword>
<dbReference type="Gene3D" id="1.20.120.330">
    <property type="entry name" value="Nucleotidyltransferases domain 2"/>
    <property type="match status" value="1"/>
</dbReference>
<comment type="similarity">
    <text evidence="4">Belongs to the PDCD10 family.</text>
</comment>
<dbReference type="InterPro" id="IPR048288">
    <property type="entry name" value="PDCD10_N"/>
</dbReference>
<evidence type="ECO:0000256" key="3">
    <source>
        <dbReference type="ARBA" id="ARBA00004496"/>
    </source>
</evidence>
<dbReference type="OMA" id="HVVLFPI"/>
<dbReference type="GO" id="GO:0019901">
    <property type="term" value="F:protein kinase binding"/>
    <property type="evidence" value="ECO:0000318"/>
    <property type="project" value="GO_Central"/>
</dbReference>
<feature type="domain" description="Programmed cell death protein 10 dimerisation" evidence="11">
    <location>
        <begin position="21"/>
        <end position="77"/>
    </location>
</feature>
<keyword evidence="5" id="KW-1003">Cell membrane</keyword>
<dbReference type="HOGENOM" id="CLU_083906_0_0_1"/>
<dbReference type="AlphaFoldDB" id="B3RLK4"/>
<dbReference type="GO" id="GO:0090443">
    <property type="term" value="C:FAR/SIN/STRIPAK complex"/>
    <property type="evidence" value="ECO:0000318"/>
    <property type="project" value="GO_Central"/>
</dbReference>
<evidence type="ECO:0000313" key="12">
    <source>
        <dbReference type="EMBL" id="EDV28792.1"/>
    </source>
</evidence>
<dbReference type="Pfam" id="PF06840">
    <property type="entry name" value="PDC10_C"/>
    <property type="match status" value="1"/>
</dbReference>
<gene>
    <name evidence="12" type="ORF">TRIADDRAFT_52034</name>
</gene>
<sequence length="168" mass="18734">MTNGRIQLGSNMATSASKEQKVVASLALHGMVLPTIDELQQGQNTHGAKILRDAFVNIESQIPGITHQFLNAIIESDNSKTDLNFEQSMLRYAVTPCKEYQLDRPEKEFVRLSSRSTALKSILSRIPDDIGDRSKFLNTIKSIASAIKEMLDALNDVCKKHKDFKKVS</sequence>
<dbReference type="GO" id="GO:0006915">
    <property type="term" value="P:apoptotic process"/>
    <property type="evidence" value="ECO:0007669"/>
    <property type="project" value="UniProtKB-KW"/>
</dbReference>